<keyword evidence="1" id="KW-1133">Transmembrane helix</keyword>
<feature type="transmembrane region" description="Helical" evidence="1">
    <location>
        <begin position="97"/>
        <end position="126"/>
    </location>
</feature>
<evidence type="ECO:0000313" key="2">
    <source>
        <dbReference type="EMBL" id="MBB3993985.1"/>
    </source>
</evidence>
<accession>A0A7W6E3C0</accession>
<feature type="transmembrane region" description="Helical" evidence="1">
    <location>
        <begin position="54"/>
        <end position="76"/>
    </location>
</feature>
<dbReference type="AlphaFoldDB" id="A0A7W6E3C0"/>
<evidence type="ECO:0000256" key="1">
    <source>
        <dbReference type="SAM" id="Phobius"/>
    </source>
</evidence>
<dbReference type="EMBL" id="JACIEI010000003">
    <property type="protein sequence ID" value="MBB3993985.1"/>
    <property type="molecule type" value="Genomic_DNA"/>
</dbReference>
<feature type="transmembrane region" description="Helical" evidence="1">
    <location>
        <begin position="155"/>
        <end position="178"/>
    </location>
</feature>
<name>A0A7W6E3C0_9RHOB</name>
<protein>
    <recommendedName>
        <fullName evidence="4">Glycerophosphoryl diester phosphodiesterase membrane domain-containing protein</fullName>
    </recommendedName>
</protein>
<proteinExistence type="predicted"/>
<keyword evidence="1" id="KW-0812">Transmembrane</keyword>
<evidence type="ECO:0000313" key="3">
    <source>
        <dbReference type="Proteomes" id="UP000530268"/>
    </source>
</evidence>
<feature type="transmembrane region" description="Helical" evidence="1">
    <location>
        <begin position="199"/>
        <end position="225"/>
    </location>
</feature>
<keyword evidence="1" id="KW-0472">Membrane</keyword>
<reference evidence="2 3" key="1">
    <citation type="submission" date="2020-08" db="EMBL/GenBank/DDBJ databases">
        <title>Genomic Encyclopedia of Type Strains, Phase IV (KMG-IV): sequencing the most valuable type-strain genomes for metagenomic binning, comparative biology and taxonomic classification.</title>
        <authorList>
            <person name="Goeker M."/>
        </authorList>
    </citation>
    <scope>NUCLEOTIDE SEQUENCE [LARGE SCALE GENOMIC DNA]</scope>
    <source>
        <strain evidence="2 3">DSM 102234</strain>
    </source>
</reference>
<gene>
    <name evidence="2" type="ORF">GGR95_001616</name>
</gene>
<feature type="transmembrane region" description="Helical" evidence="1">
    <location>
        <begin position="22"/>
        <end position="42"/>
    </location>
</feature>
<keyword evidence="3" id="KW-1185">Reference proteome</keyword>
<comment type="caution">
    <text evidence="2">The sequence shown here is derived from an EMBL/GenBank/DDBJ whole genome shotgun (WGS) entry which is preliminary data.</text>
</comment>
<dbReference type="Proteomes" id="UP000530268">
    <property type="component" value="Unassembled WGS sequence"/>
</dbReference>
<dbReference type="RefSeq" id="WP_184564555.1">
    <property type="nucleotide sequence ID" value="NZ_JACIEI010000003.1"/>
</dbReference>
<feature type="transmembrane region" description="Helical" evidence="1">
    <location>
        <begin position="245"/>
        <end position="263"/>
    </location>
</feature>
<organism evidence="2 3">
    <name type="scientific">Sulfitobacter undariae</name>
    <dbReference type="NCBI Taxonomy" id="1563671"/>
    <lineage>
        <taxon>Bacteria</taxon>
        <taxon>Pseudomonadati</taxon>
        <taxon>Pseudomonadota</taxon>
        <taxon>Alphaproteobacteria</taxon>
        <taxon>Rhodobacterales</taxon>
        <taxon>Roseobacteraceae</taxon>
        <taxon>Sulfitobacter</taxon>
    </lineage>
</organism>
<evidence type="ECO:0008006" key="4">
    <source>
        <dbReference type="Google" id="ProtNLM"/>
    </source>
</evidence>
<sequence>MFSILKAALSDIAARRMDVAKLIFLPMLANVLAEMNLTRVYIATDYVGGTGAGFLAFFVSIATVAFVAVGWHRIVLLGEKAKIVAAPRGAIYLNYAVSWFFIGFVPILGVLLLGVGVYVIAVLFGLDAALFDEYYMYVPEFAQGVGSMFYTGMGMFVVAMAVIWYLFRVGVVLPHLALGHNHIGMRRAWGLTRPQAGPIFGTALVASALQSLATVLLFVSTSWAIDYETGETSILSEYVTTLLNVMVFTFSGLIGAAILTTIYKRIEPSELPRS</sequence>